<feature type="transmembrane region" description="Helical" evidence="1">
    <location>
        <begin position="334"/>
        <end position="364"/>
    </location>
</feature>
<feature type="transmembrane region" description="Helical" evidence="1">
    <location>
        <begin position="7"/>
        <end position="30"/>
    </location>
</feature>
<dbReference type="EMBL" id="SUNJ01010726">
    <property type="protein sequence ID" value="TPP59435.1"/>
    <property type="molecule type" value="Genomic_DNA"/>
</dbReference>
<feature type="transmembrane region" description="Helical" evidence="1">
    <location>
        <begin position="222"/>
        <end position="244"/>
    </location>
</feature>
<keyword evidence="3" id="KW-1185">Reference proteome</keyword>
<feature type="transmembrane region" description="Helical" evidence="1">
    <location>
        <begin position="156"/>
        <end position="175"/>
    </location>
</feature>
<accession>A0A504YG99</accession>
<gene>
    <name evidence="2" type="ORF">FGIG_05466</name>
</gene>
<feature type="transmembrane region" description="Helical" evidence="1">
    <location>
        <begin position="443"/>
        <end position="464"/>
    </location>
</feature>
<feature type="transmembrane region" description="Helical" evidence="1">
    <location>
        <begin position="384"/>
        <end position="402"/>
    </location>
</feature>
<name>A0A504YG99_FASGI</name>
<sequence>MLGVPALLTLATLALIYGFYTIGWLFWYLFREKGGQIVSDSEEVLFSGGPKLVRNVFFLGIAASQLFTPCMANEQIIWPGLNTVVMLVSRVVAFLLCMFFWNHLAALRFKSMEEYLLKRFDSKVILFLSLVNRISGIYYIWYVYMRTFEKFRLFNVKSLVSFVHLMCGFATLSSLGGMNVVLVGCVLLWLISTSGDAILIHQTFQYMFTNKSILSMKPDPCLSLYGPNCFLFILGQFLTVQPVYNIFQAANSIWEANIAMCIGLLLAIANTVVTMFYTNGLLAYSLQESVDTHNAVHSMFGYFYKRAELFVPRFPSKSQLEKAYQHVMIPYKHFYVLLGPYVSNTIAFYLLQMQALSVHTYLYILPNWLRAGLVTDGRELHMTYTSLFILTSYMTVVLLIYSASAPNAIISKPFYHLFQPFVSGMLTLPVTCFVVLAPICPDLWSIPAVVVTVTLSLTGVIFTAQTNSVMENDCISHWFPTIMFFLAFSGNLCVAAILKAPRFILPSLLFKYNVRLRKDRRTTRTTSIISGSMMNRPSRGSFRLGAA</sequence>
<dbReference type="Proteomes" id="UP000316759">
    <property type="component" value="Unassembled WGS sequence"/>
</dbReference>
<reference evidence="2 3" key="1">
    <citation type="submission" date="2019-04" db="EMBL/GenBank/DDBJ databases">
        <title>Annotation for the trematode Fasciola gigantica.</title>
        <authorList>
            <person name="Choi Y.-J."/>
        </authorList>
    </citation>
    <scope>NUCLEOTIDE SEQUENCE [LARGE SCALE GENOMIC DNA]</scope>
    <source>
        <strain evidence="2">Uganda_cow_1</strain>
    </source>
</reference>
<keyword evidence="1" id="KW-1133">Transmembrane helix</keyword>
<dbReference type="OrthoDB" id="6253237at2759"/>
<dbReference type="AlphaFoldDB" id="A0A504YG99"/>
<proteinExistence type="predicted"/>
<feature type="transmembrane region" description="Helical" evidence="1">
    <location>
        <begin position="84"/>
        <end position="104"/>
    </location>
</feature>
<feature type="transmembrane region" description="Helical" evidence="1">
    <location>
        <begin position="256"/>
        <end position="277"/>
    </location>
</feature>
<feature type="transmembrane region" description="Helical" evidence="1">
    <location>
        <begin position="476"/>
        <end position="498"/>
    </location>
</feature>
<evidence type="ECO:0000313" key="2">
    <source>
        <dbReference type="EMBL" id="TPP59435.1"/>
    </source>
</evidence>
<protein>
    <submittedName>
        <fullName evidence="2">Uncharacterized protein</fullName>
    </submittedName>
</protein>
<feature type="transmembrane region" description="Helical" evidence="1">
    <location>
        <begin position="124"/>
        <end position="144"/>
    </location>
</feature>
<evidence type="ECO:0000256" key="1">
    <source>
        <dbReference type="SAM" id="Phobius"/>
    </source>
</evidence>
<feature type="transmembrane region" description="Helical" evidence="1">
    <location>
        <begin position="181"/>
        <end position="201"/>
    </location>
</feature>
<keyword evidence="1" id="KW-0472">Membrane</keyword>
<keyword evidence="1" id="KW-0812">Transmembrane</keyword>
<feature type="transmembrane region" description="Helical" evidence="1">
    <location>
        <begin position="414"/>
        <end position="437"/>
    </location>
</feature>
<comment type="caution">
    <text evidence="2">The sequence shown here is derived from an EMBL/GenBank/DDBJ whole genome shotgun (WGS) entry which is preliminary data.</text>
</comment>
<evidence type="ECO:0000313" key="3">
    <source>
        <dbReference type="Proteomes" id="UP000316759"/>
    </source>
</evidence>
<organism evidence="2 3">
    <name type="scientific">Fasciola gigantica</name>
    <name type="common">Giant liver fluke</name>
    <dbReference type="NCBI Taxonomy" id="46835"/>
    <lineage>
        <taxon>Eukaryota</taxon>
        <taxon>Metazoa</taxon>
        <taxon>Spiralia</taxon>
        <taxon>Lophotrochozoa</taxon>
        <taxon>Platyhelminthes</taxon>
        <taxon>Trematoda</taxon>
        <taxon>Digenea</taxon>
        <taxon>Plagiorchiida</taxon>
        <taxon>Echinostomata</taxon>
        <taxon>Echinostomatoidea</taxon>
        <taxon>Fasciolidae</taxon>
        <taxon>Fasciola</taxon>
    </lineage>
</organism>